<keyword evidence="12" id="KW-1185">Reference proteome</keyword>
<evidence type="ECO:0000256" key="4">
    <source>
        <dbReference type="ARBA" id="ARBA00022679"/>
    </source>
</evidence>
<keyword evidence="8" id="KW-0902">Two-component regulatory system</keyword>
<feature type="transmembrane region" description="Helical" evidence="9">
    <location>
        <begin position="149"/>
        <end position="174"/>
    </location>
</feature>
<dbReference type="EMBL" id="JACHVQ010000001">
    <property type="protein sequence ID" value="MBB2892383.1"/>
    <property type="molecule type" value="Genomic_DNA"/>
</dbReference>
<feature type="domain" description="Histidine kinase/HSP90-like ATPase" evidence="10">
    <location>
        <begin position="621"/>
        <end position="712"/>
    </location>
</feature>
<dbReference type="GO" id="GO:0005524">
    <property type="term" value="F:ATP binding"/>
    <property type="evidence" value="ECO:0007669"/>
    <property type="project" value="UniProtKB-KW"/>
</dbReference>
<organism evidence="11 12">
    <name type="scientific">Flexivirga oryzae</name>
    <dbReference type="NCBI Taxonomy" id="1794944"/>
    <lineage>
        <taxon>Bacteria</taxon>
        <taxon>Bacillati</taxon>
        <taxon>Actinomycetota</taxon>
        <taxon>Actinomycetes</taxon>
        <taxon>Micrococcales</taxon>
        <taxon>Dermacoccaceae</taxon>
        <taxon>Flexivirga</taxon>
    </lineage>
</organism>
<evidence type="ECO:0000256" key="8">
    <source>
        <dbReference type="ARBA" id="ARBA00023012"/>
    </source>
</evidence>
<evidence type="ECO:0000256" key="1">
    <source>
        <dbReference type="ARBA" id="ARBA00000085"/>
    </source>
</evidence>
<gene>
    <name evidence="11" type="ORF">FHU39_002367</name>
</gene>
<sequence length="716" mass="76364">MDRRHVRVHSEEVRWSAALRRPLVWLAVAGAAGLIVAAVWGVRTPGPFGVKQPQVWTLAGLLPGYLTGVALTWLRAGERIPRLLLAMSCCMAVATALGTASSTFLAGHEPWAWLAVVAEYVCDIAGPAAMGAMFLLFPDGAVRRGHERVVLRVFGWSVGVLPVLLVLSNATLPAPVYAASRADTVPGLWSWTPLAFAAPAVIVSYHVATQFGLVGAALLVVRYRRLPHRQQLQTYWLLLAALAVGADVVLVQLLTAYGLLPHTIQVTTFYAVWVPALAFVPVAIWIALLRHRLLDIRLAVRRSVVYGAVSALIGVGCLLVATALGVTAGRRLPLLATVVVTIVVVLALAPVRRRLDRWASARVYGQRPSGPQLLGAFGEALEHAADLHELGPRAAAMIVDGLSVTWARLLLVLPGSAVAEEIGAAGAVADGDDVVDLSIDLVDRDDVVGRIECGPPVHGGSLSEDDRHLLVTVARQTALAVRAAHFAAELAAQLAETRRQAEELVESRRRLVHAQDTERRRLERDLHDGIQQEVVAVTAQLRLGLNQLTRDAAAARRTFEEARLAATEILTGLRELVQGIRPPVLADRGLLAAVEARVAKLPIGVVVEAGERMRTTRLEDQIESTAYFVVAEALTNVLKHAGAHEVRVELHTDGERLRLRVSDDGAGFLAADTVGTGLAGLADRVGAVGGVLHVQSAPGRGTQLEALLPIGAAADA</sequence>
<keyword evidence="5" id="KW-0547">Nucleotide-binding</keyword>
<dbReference type="GO" id="GO:0046983">
    <property type="term" value="F:protein dimerization activity"/>
    <property type="evidence" value="ECO:0007669"/>
    <property type="project" value="InterPro"/>
</dbReference>
<feature type="transmembrane region" description="Helical" evidence="9">
    <location>
        <begin position="332"/>
        <end position="351"/>
    </location>
</feature>
<dbReference type="InterPro" id="IPR036890">
    <property type="entry name" value="HATPase_C_sf"/>
</dbReference>
<dbReference type="RefSeq" id="WP_183320536.1">
    <property type="nucleotide sequence ID" value="NZ_JACHVQ010000001.1"/>
</dbReference>
<keyword evidence="9" id="KW-0812">Transmembrane</keyword>
<dbReference type="PANTHER" id="PTHR24421">
    <property type="entry name" value="NITRATE/NITRITE SENSOR PROTEIN NARX-RELATED"/>
    <property type="match status" value="1"/>
</dbReference>
<name>A0A839N8A4_9MICO</name>
<dbReference type="InterPro" id="IPR050482">
    <property type="entry name" value="Sensor_HK_TwoCompSys"/>
</dbReference>
<keyword evidence="7" id="KW-0067">ATP-binding</keyword>
<evidence type="ECO:0000256" key="9">
    <source>
        <dbReference type="SAM" id="Phobius"/>
    </source>
</evidence>
<keyword evidence="9" id="KW-0472">Membrane</keyword>
<feature type="transmembrane region" description="Helical" evidence="9">
    <location>
        <begin position="272"/>
        <end position="291"/>
    </location>
</feature>
<evidence type="ECO:0000256" key="5">
    <source>
        <dbReference type="ARBA" id="ARBA00022741"/>
    </source>
</evidence>
<evidence type="ECO:0000256" key="3">
    <source>
        <dbReference type="ARBA" id="ARBA00022553"/>
    </source>
</evidence>
<dbReference type="InterPro" id="IPR011712">
    <property type="entry name" value="Sig_transdc_His_kin_sub3_dim/P"/>
</dbReference>
<evidence type="ECO:0000313" key="12">
    <source>
        <dbReference type="Proteomes" id="UP000559182"/>
    </source>
</evidence>
<feature type="transmembrane region" description="Helical" evidence="9">
    <location>
        <begin position="54"/>
        <end position="74"/>
    </location>
</feature>
<protein>
    <recommendedName>
        <fullName evidence="2">histidine kinase</fullName>
        <ecNumber evidence="2">2.7.13.3</ecNumber>
    </recommendedName>
</protein>
<dbReference type="Pfam" id="PF02518">
    <property type="entry name" value="HATPase_c"/>
    <property type="match status" value="1"/>
</dbReference>
<dbReference type="Gene3D" id="3.30.565.10">
    <property type="entry name" value="Histidine kinase-like ATPase, C-terminal domain"/>
    <property type="match status" value="1"/>
</dbReference>
<dbReference type="EC" id="2.7.13.3" evidence="2"/>
<dbReference type="SUPFAM" id="SSF55781">
    <property type="entry name" value="GAF domain-like"/>
    <property type="match status" value="1"/>
</dbReference>
<feature type="transmembrane region" description="Helical" evidence="9">
    <location>
        <begin position="111"/>
        <end position="137"/>
    </location>
</feature>
<keyword evidence="9" id="KW-1133">Transmembrane helix</keyword>
<comment type="caution">
    <text evidence="11">The sequence shown here is derived from an EMBL/GenBank/DDBJ whole genome shotgun (WGS) entry which is preliminary data.</text>
</comment>
<feature type="transmembrane region" description="Helical" evidence="9">
    <location>
        <begin position="303"/>
        <end position="326"/>
    </location>
</feature>
<feature type="transmembrane region" description="Helical" evidence="9">
    <location>
        <begin position="83"/>
        <end position="105"/>
    </location>
</feature>
<dbReference type="CDD" id="cd16917">
    <property type="entry name" value="HATPase_UhpB-NarQ-NarX-like"/>
    <property type="match status" value="1"/>
</dbReference>
<evidence type="ECO:0000256" key="2">
    <source>
        <dbReference type="ARBA" id="ARBA00012438"/>
    </source>
</evidence>
<dbReference type="GO" id="GO:0000155">
    <property type="term" value="F:phosphorelay sensor kinase activity"/>
    <property type="evidence" value="ECO:0007669"/>
    <property type="project" value="InterPro"/>
</dbReference>
<dbReference type="PANTHER" id="PTHR24421:SF10">
    <property type="entry name" value="NITRATE_NITRITE SENSOR PROTEIN NARQ"/>
    <property type="match status" value="1"/>
</dbReference>
<feature type="transmembrane region" description="Helical" evidence="9">
    <location>
        <begin position="235"/>
        <end position="260"/>
    </location>
</feature>
<evidence type="ECO:0000259" key="10">
    <source>
        <dbReference type="SMART" id="SM00387"/>
    </source>
</evidence>
<dbReference type="InterPro" id="IPR003594">
    <property type="entry name" value="HATPase_dom"/>
</dbReference>
<evidence type="ECO:0000256" key="6">
    <source>
        <dbReference type="ARBA" id="ARBA00022777"/>
    </source>
</evidence>
<evidence type="ECO:0000313" key="11">
    <source>
        <dbReference type="EMBL" id="MBB2892383.1"/>
    </source>
</evidence>
<accession>A0A839N8A4</accession>
<dbReference type="Pfam" id="PF07730">
    <property type="entry name" value="HisKA_3"/>
    <property type="match status" value="1"/>
</dbReference>
<feature type="transmembrane region" description="Helical" evidence="9">
    <location>
        <begin position="23"/>
        <end position="42"/>
    </location>
</feature>
<proteinExistence type="predicted"/>
<evidence type="ECO:0000256" key="7">
    <source>
        <dbReference type="ARBA" id="ARBA00022840"/>
    </source>
</evidence>
<comment type="catalytic activity">
    <reaction evidence="1">
        <text>ATP + protein L-histidine = ADP + protein N-phospho-L-histidine.</text>
        <dbReference type="EC" id="2.7.13.3"/>
    </reaction>
</comment>
<dbReference type="SMART" id="SM00387">
    <property type="entry name" value="HATPase_c"/>
    <property type="match status" value="1"/>
</dbReference>
<feature type="transmembrane region" description="Helical" evidence="9">
    <location>
        <begin position="194"/>
        <end position="223"/>
    </location>
</feature>
<dbReference type="SUPFAM" id="SSF55874">
    <property type="entry name" value="ATPase domain of HSP90 chaperone/DNA topoisomerase II/histidine kinase"/>
    <property type="match status" value="1"/>
</dbReference>
<dbReference type="Gene3D" id="1.20.5.1930">
    <property type="match status" value="1"/>
</dbReference>
<keyword evidence="6 11" id="KW-0418">Kinase</keyword>
<keyword evidence="4" id="KW-0808">Transferase</keyword>
<dbReference type="AlphaFoldDB" id="A0A839N8A4"/>
<reference evidence="11 12" key="1">
    <citation type="submission" date="2020-08" db="EMBL/GenBank/DDBJ databases">
        <title>Sequencing the genomes of 1000 actinobacteria strains.</title>
        <authorList>
            <person name="Klenk H.-P."/>
        </authorList>
    </citation>
    <scope>NUCLEOTIDE SEQUENCE [LARGE SCALE GENOMIC DNA]</scope>
    <source>
        <strain evidence="11 12">DSM 105369</strain>
    </source>
</reference>
<keyword evidence="3" id="KW-0597">Phosphoprotein</keyword>
<dbReference type="GO" id="GO:0016020">
    <property type="term" value="C:membrane"/>
    <property type="evidence" value="ECO:0007669"/>
    <property type="project" value="InterPro"/>
</dbReference>
<dbReference type="Proteomes" id="UP000559182">
    <property type="component" value="Unassembled WGS sequence"/>
</dbReference>